<keyword evidence="1" id="KW-0813">Transport</keyword>
<protein>
    <submittedName>
        <fullName evidence="4">ABC transporter G family member 39</fullName>
    </submittedName>
</protein>
<dbReference type="InterPro" id="IPR043926">
    <property type="entry name" value="ABCG_dom"/>
</dbReference>
<dbReference type="InterPro" id="IPR032675">
    <property type="entry name" value="LRR_dom_sf"/>
</dbReference>
<sequence length="825" mass="91159">MELMVYSASPSPHPAPMSELPTVLGRDPMSRGSALTSHKVEELAAIGPSLGVDHVNTSAGEEDMENDLSTQYHPTCRVVVLARSPLARPSLNFDSSSFHLLLFLSKSPLKLVLSVLLNRCLRRWRDRDCDVLVVVVLACALGAIADGSDHKFLELNKPGTKIRKITKHVSDVMDAKKHLFSYPDAHHSRQLRLMRIAEHRGTSTGVPHPQRDANNPAGLLAIAEETLAEFLSKATRTAVDWVQMVGMKPGPDSIGIIAVSHNCSGVAAQADQGLVPEPQSQSRVCQIWRLLGSRDAGLAMEAIHSMSASKSSYPMVDLTQLFMTATQEGKRLEAQGQILRVLPSLRPPSIHGAPAPEIYELFDDIVLLAEGQIVYQGPRENVLEFFEAMGFRCPDRKGVADFLQEVTSRKDQYQYWCTRDEPYRYISVNDFIESFKAFHVGHALQSELELPFDRTKNNPAALTTSKFGISKMELLKACFCRESLIPFISWCIQKENPLLRLKVENCELSSIGVIILLDCLTNAKQLLDVLSIADNHLGSSVAAALARFLGSHVRALNATDIDLGTVGFQILEETLPTEVALSHINISKNRGGIRAAYFVSRLICRAPNLVSVNAVGNLLPPESLEVICNSLKQGTYNIKKSWIWGYWSSPLMYAQNDHNKNLDNALIWYDKKNIMAIRMPNLQLCQHEQFILASPHPPLPCRRADSKSRGSDLEGGYVFVSTRLKILFKEGGCGTFDPLFLNLIASMQRYNQIDAQSAASMTSMWTLYNLSTGHGELHLELGDLLLEHGDGAHAAIDRVPGANVGLINHTAHRIPSLVGRQPLEI</sequence>
<dbReference type="Gene3D" id="3.80.10.10">
    <property type="entry name" value="Ribonuclease Inhibitor"/>
    <property type="match status" value="1"/>
</dbReference>
<evidence type="ECO:0000313" key="4">
    <source>
        <dbReference type="EMBL" id="PWZ43729.1"/>
    </source>
</evidence>
<organism evidence="4">
    <name type="scientific">Zea mays</name>
    <name type="common">Maize</name>
    <dbReference type="NCBI Taxonomy" id="4577"/>
    <lineage>
        <taxon>Eukaryota</taxon>
        <taxon>Viridiplantae</taxon>
        <taxon>Streptophyta</taxon>
        <taxon>Embryophyta</taxon>
        <taxon>Tracheophyta</taxon>
        <taxon>Spermatophyta</taxon>
        <taxon>Magnoliopsida</taxon>
        <taxon>Liliopsida</taxon>
        <taxon>Poales</taxon>
        <taxon>Poaceae</taxon>
        <taxon>PACMAD clade</taxon>
        <taxon>Panicoideae</taxon>
        <taxon>Andropogonodae</taxon>
        <taxon>Andropogoneae</taxon>
        <taxon>Tripsacinae</taxon>
        <taxon>Zea</taxon>
    </lineage>
</organism>
<evidence type="ECO:0000256" key="2">
    <source>
        <dbReference type="ARBA" id="ARBA00023136"/>
    </source>
</evidence>
<gene>
    <name evidence="4" type="primary">ABCG39_9</name>
    <name evidence="4" type="ORF">Zm00014a_001193</name>
</gene>
<comment type="caution">
    <text evidence="4">The sequence shown here is derived from an EMBL/GenBank/DDBJ whole genome shotgun (WGS) entry which is preliminary data.</text>
</comment>
<dbReference type="PANTHER" id="PTHR47818">
    <property type="entry name" value="RNI-LIKE SUPERFAMILY PROTEIN"/>
    <property type="match status" value="1"/>
</dbReference>
<dbReference type="PANTHER" id="PTHR47818:SF2">
    <property type="entry name" value="F-BOX DOMAIN-CONTAINING PROTEIN"/>
    <property type="match status" value="1"/>
</dbReference>
<dbReference type="EMBL" id="NCVQ01000002">
    <property type="protein sequence ID" value="PWZ43729.1"/>
    <property type="molecule type" value="Genomic_DNA"/>
</dbReference>
<dbReference type="SUPFAM" id="SSF52047">
    <property type="entry name" value="RNI-like"/>
    <property type="match status" value="1"/>
</dbReference>
<evidence type="ECO:0000256" key="1">
    <source>
        <dbReference type="ARBA" id="ARBA00022448"/>
    </source>
</evidence>
<dbReference type="Proteomes" id="UP000251960">
    <property type="component" value="Chromosome 10"/>
</dbReference>
<accession>A0A3L6G768</accession>
<dbReference type="ExpressionAtlas" id="A0A3L6G768">
    <property type="expression patterns" value="baseline and differential"/>
</dbReference>
<evidence type="ECO:0000259" key="3">
    <source>
        <dbReference type="Pfam" id="PF19055"/>
    </source>
</evidence>
<reference evidence="4" key="1">
    <citation type="journal article" date="2018" name="Nat. Genet.">
        <title>Extensive intraspecific gene order and gene structural variations between Mo17 and other maize genomes.</title>
        <authorList>
            <person name="Sun S."/>
            <person name="Zhou Y."/>
            <person name="Chen J."/>
            <person name="Shi J."/>
            <person name="Zhao H."/>
            <person name="Zhao H."/>
            <person name="Song W."/>
            <person name="Zhang M."/>
            <person name="Cui Y."/>
            <person name="Dong X."/>
            <person name="Liu H."/>
            <person name="Ma X."/>
            <person name="Jiao Y."/>
            <person name="Wang B."/>
            <person name="Wei X."/>
            <person name="Stein J.C."/>
            <person name="Glaubitz J.C."/>
            <person name="Lu F."/>
            <person name="Yu G."/>
            <person name="Liang C."/>
            <person name="Fengler K."/>
            <person name="Li B."/>
            <person name="Rafalski A."/>
            <person name="Schnable P.S."/>
            <person name="Ware D.H."/>
            <person name="Buckler E.S."/>
            <person name="Lai J."/>
        </authorList>
    </citation>
    <scope>NUCLEOTIDE SEQUENCE [LARGE SCALE GENOMIC DNA]</scope>
    <source>
        <tissue evidence="4">Seedling</tissue>
    </source>
</reference>
<proteinExistence type="predicted"/>
<dbReference type="Pfam" id="PF19055">
    <property type="entry name" value="ABC2_membrane_7"/>
    <property type="match status" value="1"/>
</dbReference>
<dbReference type="AlphaFoldDB" id="A0A3L6G768"/>
<dbReference type="GO" id="GO:0140359">
    <property type="term" value="F:ABC-type transporter activity"/>
    <property type="evidence" value="ECO:0007669"/>
    <property type="project" value="InterPro"/>
</dbReference>
<feature type="domain" description="ABC transporter family G" evidence="3">
    <location>
        <begin position="354"/>
        <end position="404"/>
    </location>
</feature>
<keyword evidence="2" id="KW-0472">Membrane</keyword>
<name>A0A3L6G768_MAIZE</name>